<comment type="similarity">
    <text evidence="2">Belongs to the EamA transporter family.</text>
</comment>
<organism evidence="8 9">
    <name type="scientific">Saccharomonospora amisosensis</name>
    <dbReference type="NCBI Taxonomy" id="1128677"/>
    <lineage>
        <taxon>Bacteria</taxon>
        <taxon>Bacillati</taxon>
        <taxon>Actinomycetota</taxon>
        <taxon>Actinomycetes</taxon>
        <taxon>Pseudonocardiales</taxon>
        <taxon>Pseudonocardiaceae</taxon>
        <taxon>Saccharomonospora</taxon>
    </lineage>
</organism>
<reference evidence="8 9" key="1">
    <citation type="submission" date="2020-03" db="EMBL/GenBank/DDBJ databases">
        <title>Sequencing the genomes of 1000 actinobacteria strains.</title>
        <authorList>
            <person name="Klenk H.-P."/>
        </authorList>
    </citation>
    <scope>NUCLEOTIDE SEQUENCE [LARGE SCALE GENOMIC DNA]</scope>
    <source>
        <strain evidence="8 9">DSM 45685</strain>
    </source>
</reference>
<evidence type="ECO:0000313" key="8">
    <source>
        <dbReference type="EMBL" id="NIJ11193.1"/>
    </source>
</evidence>
<keyword evidence="3 6" id="KW-0812">Transmembrane</keyword>
<feature type="transmembrane region" description="Helical" evidence="6">
    <location>
        <begin position="90"/>
        <end position="111"/>
    </location>
</feature>
<evidence type="ECO:0000256" key="1">
    <source>
        <dbReference type="ARBA" id="ARBA00004141"/>
    </source>
</evidence>
<dbReference type="InterPro" id="IPR050638">
    <property type="entry name" value="AA-Vitamin_Transporters"/>
</dbReference>
<dbReference type="RefSeq" id="WP_167168174.1">
    <property type="nucleotide sequence ID" value="NZ_JAAOYM010000001.1"/>
</dbReference>
<keyword evidence="5 6" id="KW-0472">Membrane</keyword>
<sequence length="314" mass="32299">MSISAAGTGARTRAGALNLLVAGVLWGTGGLAGSVLATKADLHPLAVASYRLLLGGGFAVVLLWLTGGLRTFPRTYPRTYPRTFPRTGTVARRLLTAGALLALFQACYFASVTLTSVSIATMTTIGSAPVFVALGDAVLERRRPSNATVLSLAGALLGLALLTWSPGGGDRWRLVAGVACALVSGLGFATLTLATRRQVEGLDPLRTTAFGLLVGGVLLLPLGLWTGMALPARLDVLAVAAYLGVVPTALAYLAYFRGLRRSQPVLAALAALLEPLTAALLAAVLLGERLGVLGWCGAALLAGTIAASYLRPRE</sequence>
<dbReference type="AlphaFoldDB" id="A0A7X5UNC5"/>
<feature type="transmembrane region" description="Helical" evidence="6">
    <location>
        <begin position="292"/>
        <end position="310"/>
    </location>
</feature>
<proteinExistence type="inferred from homology"/>
<evidence type="ECO:0000256" key="5">
    <source>
        <dbReference type="ARBA" id="ARBA00023136"/>
    </source>
</evidence>
<comment type="subcellular location">
    <subcellularLocation>
        <location evidence="1">Membrane</location>
        <topology evidence="1">Multi-pass membrane protein</topology>
    </subcellularLocation>
</comment>
<evidence type="ECO:0000256" key="6">
    <source>
        <dbReference type="SAM" id="Phobius"/>
    </source>
</evidence>
<protein>
    <submittedName>
        <fullName evidence="8">DME family drug/metabolite transporter</fullName>
    </submittedName>
</protein>
<name>A0A7X5UNC5_9PSEU</name>
<evidence type="ECO:0000256" key="4">
    <source>
        <dbReference type="ARBA" id="ARBA00022989"/>
    </source>
</evidence>
<dbReference type="InterPro" id="IPR000620">
    <property type="entry name" value="EamA_dom"/>
</dbReference>
<dbReference type="PANTHER" id="PTHR32322">
    <property type="entry name" value="INNER MEMBRANE TRANSPORTER"/>
    <property type="match status" value="1"/>
</dbReference>
<feature type="transmembrane region" description="Helical" evidence="6">
    <location>
        <begin position="117"/>
        <end position="135"/>
    </location>
</feature>
<evidence type="ECO:0000256" key="2">
    <source>
        <dbReference type="ARBA" id="ARBA00007362"/>
    </source>
</evidence>
<feature type="transmembrane region" description="Helical" evidence="6">
    <location>
        <begin position="147"/>
        <end position="166"/>
    </location>
</feature>
<comment type="caution">
    <text evidence="8">The sequence shown here is derived from an EMBL/GenBank/DDBJ whole genome shotgun (WGS) entry which is preliminary data.</text>
</comment>
<keyword evidence="4 6" id="KW-1133">Transmembrane helix</keyword>
<feature type="domain" description="EamA" evidence="7">
    <location>
        <begin position="177"/>
        <end position="306"/>
    </location>
</feature>
<feature type="transmembrane region" description="Helical" evidence="6">
    <location>
        <begin position="236"/>
        <end position="256"/>
    </location>
</feature>
<feature type="transmembrane region" description="Helical" evidence="6">
    <location>
        <begin position="47"/>
        <end position="69"/>
    </location>
</feature>
<evidence type="ECO:0000259" key="7">
    <source>
        <dbReference type="Pfam" id="PF00892"/>
    </source>
</evidence>
<gene>
    <name evidence="8" type="ORF">FHU38_001537</name>
</gene>
<evidence type="ECO:0000256" key="3">
    <source>
        <dbReference type="ARBA" id="ARBA00022692"/>
    </source>
</evidence>
<accession>A0A7X5UNC5</accession>
<dbReference type="Pfam" id="PF00892">
    <property type="entry name" value="EamA"/>
    <property type="match status" value="2"/>
</dbReference>
<keyword evidence="9" id="KW-1185">Reference proteome</keyword>
<dbReference type="InterPro" id="IPR037185">
    <property type="entry name" value="EmrE-like"/>
</dbReference>
<feature type="transmembrane region" description="Helical" evidence="6">
    <location>
        <begin position="172"/>
        <end position="195"/>
    </location>
</feature>
<dbReference type="PANTHER" id="PTHR32322:SF2">
    <property type="entry name" value="EAMA DOMAIN-CONTAINING PROTEIN"/>
    <property type="match status" value="1"/>
</dbReference>
<feature type="transmembrane region" description="Helical" evidence="6">
    <location>
        <begin position="265"/>
        <end position="286"/>
    </location>
</feature>
<feature type="domain" description="EamA" evidence="7">
    <location>
        <begin position="14"/>
        <end position="163"/>
    </location>
</feature>
<dbReference type="Proteomes" id="UP000545493">
    <property type="component" value="Unassembled WGS sequence"/>
</dbReference>
<evidence type="ECO:0000313" key="9">
    <source>
        <dbReference type="Proteomes" id="UP000545493"/>
    </source>
</evidence>
<dbReference type="EMBL" id="JAAOYM010000001">
    <property type="protein sequence ID" value="NIJ11193.1"/>
    <property type="molecule type" value="Genomic_DNA"/>
</dbReference>
<dbReference type="SUPFAM" id="SSF103481">
    <property type="entry name" value="Multidrug resistance efflux transporter EmrE"/>
    <property type="match status" value="2"/>
</dbReference>
<dbReference type="GO" id="GO:0016020">
    <property type="term" value="C:membrane"/>
    <property type="evidence" value="ECO:0007669"/>
    <property type="project" value="UniProtKB-SubCell"/>
</dbReference>
<feature type="transmembrane region" description="Helical" evidence="6">
    <location>
        <begin position="207"/>
        <end position="230"/>
    </location>
</feature>